<dbReference type="PANTHER" id="PTHR31390">
    <property type="entry name" value="EXPRESSED PROTEIN"/>
    <property type="match status" value="1"/>
</dbReference>
<dbReference type="PANTHER" id="PTHR31390:SF4">
    <property type="entry name" value="DUF3527 DOMAIN-CONTAINING PROTEIN"/>
    <property type="match status" value="1"/>
</dbReference>
<evidence type="ECO:0000256" key="1">
    <source>
        <dbReference type="SAM" id="Phobius"/>
    </source>
</evidence>
<keyword evidence="1" id="KW-0472">Membrane</keyword>
<evidence type="ECO:0000313" key="2">
    <source>
        <dbReference type="EMBL" id="KAK7281446.1"/>
    </source>
</evidence>
<evidence type="ECO:0000313" key="3">
    <source>
        <dbReference type="Proteomes" id="UP001372338"/>
    </source>
</evidence>
<keyword evidence="3" id="KW-1185">Reference proteome</keyword>
<keyword evidence="1" id="KW-0812">Transmembrane</keyword>
<protein>
    <submittedName>
        <fullName evidence="2">Uncharacterized protein</fullName>
    </submittedName>
</protein>
<gene>
    <name evidence="2" type="ORF">RIF29_09440</name>
</gene>
<keyword evidence="1" id="KW-1133">Transmembrane helix</keyword>
<reference evidence="2 3" key="1">
    <citation type="submission" date="2024-01" db="EMBL/GenBank/DDBJ databases">
        <title>The genomes of 5 underutilized Papilionoideae crops provide insights into root nodulation and disease resistanc.</title>
        <authorList>
            <person name="Yuan L."/>
        </authorList>
    </citation>
    <scope>NUCLEOTIDE SEQUENCE [LARGE SCALE GENOMIC DNA]</scope>
    <source>
        <strain evidence="2">ZHUSHIDOU_FW_LH</strain>
        <tissue evidence="2">Leaf</tissue>
    </source>
</reference>
<dbReference type="Pfam" id="PF12043">
    <property type="entry name" value="DUF3527"/>
    <property type="match status" value="1"/>
</dbReference>
<sequence>MERDLVGAGYQAFEDSVLMKLQKVISIPLLQSYPFIAMLTGLTLYIVISLAVVLKSLLAEQHQRGEANGIAMTLIFSNSFNAKPQRNNEQEHWCAFGLAPFKHGVYSIAFDSSLSLLQAFSICIALVDSNMPYELSIVMDEHQRSNGILVTRFTLQSIYAQSDDEKLEFENESGNTNILDAAEPKNKEKKGALKSLQLIDAILLSEMG</sequence>
<dbReference type="Proteomes" id="UP001372338">
    <property type="component" value="Unassembled WGS sequence"/>
</dbReference>
<comment type="caution">
    <text evidence="2">The sequence shown here is derived from an EMBL/GenBank/DDBJ whole genome shotgun (WGS) entry which is preliminary data.</text>
</comment>
<proteinExistence type="predicted"/>
<dbReference type="EMBL" id="JAYWIO010000002">
    <property type="protein sequence ID" value="KAK7281446.1"/>
    <property type="molecule type" value="Genomic_DNA"/>
</dbReference>
<dbReference type="AlphaFoldDB" id="A0AAN9FUH1"/>
<name>A0AAN9FUH1_CROPI</name>
<accession>A0AAN9FUH1</accession>
<feature type="transmembrane region" description="Helical" evidence="1">
    <location>
        <begin position="33"/>
        <end position="54"/>
    </location>
</feature>
<dbReference type="InterPro" id="IPR021916">
    <property type="entry name" value="DUF3527"/>
</dbReference>
<organism evidence="2 3">
    <name type="scientific">Crotalaria pallida</name>
    <name type="common">Smooth rattlebox</name>
    <name type="synonym">Crotalaria striata</name>
    <dbReference type="NCBI Taxonomy" id="3830"/>
    <lineage>
        <taxon>Eukaryota</taxon>
        <taxon>Viridiplantae</taxon>
        <taxon>Streptophyta</taxon>
        <taxon>Embryophyta</taxon>
        <taxon>Tracheophyta</taxon>
        <taxon>Spermatophyta</taxon>
        <taxon>Magnoliopsida</taxon>
        <taxon>eudicotyledons</taxon>
        <taxon>Gunneridae</taxon>
        <taxon>Pentapetalae</taxon>
        <taxon>rosids</taxon>
        <taxon>fabids</taxon>
        <taxon>Fabales</taxon>
        <taxon>Fabaceae</taxon>
        <taxon>Papilionoideae</taxon>
        <taxon>50 kb inversion clade</taxon>
        <taxon>genistoids sensu lato</taxon>
        <taxon>core genistoids</taxon>
        <taxon>Crotalarieae</taxon>
        <taxon>Crotalaria</taxon>
    </lineage>
</organism>